<keyword evidence="7 9" id="KW-0503">Monooxygenase</keyword>
<evidence type="ECO:0000256" key="8">
    <source>
        <dbReference type="PIRSR" id="PIRSR602401-1"/>
    </source>
</evidence>
<dbReference type="InterPro" id="IPR036396">
    <property type="entry name" value="Cyt_P450_sf"/>
</dbReference>
<evidence type="ECO:0000313" key="11">
    <source>
        <dbReference type="Proteomes" id="UP000823749"/>
    </source>
</evidence>
<dbReference type="CDD" id="cd11072">
    <property type="entry name" value="CYP71-like"/>
    <property type="match status" value="1"/>
</dbReference>
<dbReference type="Pfam" id="PF00067">
    <property type="entry name" value="p450"/>
    <property type="match status" value="1"/>
</dbReference>
<dbReference type="InterPro" id="IPR002401">
    <property type="entry name" value="Cyt_P450_E_grp-I"/>
</dbReference>
<evidence type="ECO:0000256" key="6">
    <source>
        <dbReference type="ARBA" id="ARBA00023004"/>
    </source>
</evidence>
<gene>
    <name evidence="10" type="ORF">RHGRI_036125</name>
</gene>
<dbReference type="GO" id="GO:0005506">
    <property type="term" value="F:iron ion binding"/>
    <property type="evidence" value="ECO:0007669"/>
    <property type="project" value="InterPro"/>
</dbReference>
<keyword evidence="11" id="KW-1185">Reference proteome</keyword>
<protein>
    <recommendedName>
        <fullName evidence="12">Cytochrome P450</fullName>
    </recommendedName>
</protein>
<comment type="similarity">
    <text evidence="2 9">Belongs to the cytochrome P450 family.</text>
</comment>
<dbReference type="InterPro" id="IPR017972">
    <property type="entry name" value="Cyt_P450_CS"/>
</dbReference>
<dbReference type="Proteomes" id="UP000823749">
    <property type="component" value="Chromosome 13"/>
</dbReference>
<evidence type="ECO:0008006" key="12">
    <source>
        <dbReference type="Google" id="ProtNLM"/>
    </source>
</evidence>
<evidence type="ECO:0000256" key="7">
    <source>
        <dbReference type="ARBA" id="ARBA00023033"/>
    </source>
</evidence>
<evidence type="ECO:0000256" key="3">
    <source>
        <dbReference type="ARBA" id="ARBA00022617"/>
    </source>
</evidence>
<keyword evidence="5 9" id="KW-0560">Oxidoreductase</keyword>
<proteinExistence type="inferred from homology"/>
<dbReference type="PRINTS" id="PR00385">
    <property type="entry name" value="P450"/>
</dbReference>
<evidence type="ECO:0000256" key="9">
    <source>
        <dbReference type="RuleBase" id="RU000461"/>
    </source>
</evidence>
<dbReference type="PANTHER" id="PTHR47955:SF19">
    <property type="entry name" value="CYTOCHROME P450 71A9-LIKE ISOFORM X1"/>
    <property type="match status" value="1"/>
</dbReference>
<dbReference type="SUPFAM" id="SSF48264">
    <property type="entry name" value="Cytochrome P450"/>
    <property type="match status" value="1"/>
</dbReference>
<keyword evidence="6 8" id="KW-0408">Iron</keyword>
<evidence type="ECO:0000256" key="5">
    <source>
        <dbReference type="ARBA" id="ARBA00023002"/>
    </source>
</evidence>
<sequence>MTKTFMDFLSPTSLILLLLSSLISIWFSIRIFIKPSNLPPGPPQLPIIGNLHQLGNLPHRSLHELSKRYGPVMHLRLGQVPTLVVSSPEMAKQVLKTHDLVCCSRPLTHGPKRLSYNFLDVAFGPYSDYWREMRKLCVIELFTVKRVQSFGHVREEQVGQLIKSLSKASGAPVELSERIFSLSNNVLCTIAFGKSYEGRQFASGKFKETIDEGMAMLSSFWGSDFFPYVGWIVDVLSGLHSRLEKLFHDFDGFFERVIEEHVDPTRKRSENEDFTDILLGLAQEDQKASFRVTRDHIKAVLMNIFVGGIDTSSLTVVWAMTELARNPRVMQTVQAEIRSHVGKNSKVEETLVENLKYLKMVVKETFRLHPPAPLLIPRESTRHCQICGYNVYPKTRILVNAWAIGRDPEVWKNPDEFYPERFEGSEIDFRGQNFELLPFGAGRRICPGLTMGATAVEFTLANLLHCFNWELPKGMKREDISLEEEGGLTVHKKLPLYLVPVEYKWQDYKS</sequence>
<accession>A0AAV6HQS1</accession>
<organism evidence="10 11">
    <name type="scientific">Rhododendron griersonianum</name>
    <dbReference type="NCBI Taxonomy" id="479676"/>
    <lineage>
        <taxon>Eukaryota</taxon>
        <taxon>Viridiplantae</taxon>
        <taxon>Streptophyta</taxon>
        <taxon>Embryophyta</taxon>
        <taxon>Tracheophyta</taxon>
        <taxon>Spermatophyta</taxon>
        <taxon>Magnoliopsida</taxon>
        <taxon>eudicotyledons</taxon>
        <taxon>Gunneridae</taxon>
        <taxon>Pentapetalae</taxon>
        <taxon>asterids</taxon>
        <taxon>Ericales</taxon>
        <taxon>Ericaceae</taxon>
        <taxon>Ericoideae</taxon>
        <taxon>Rhodoreae</taxon>
        <taxon>Rhododendron</taxon>
    </lineage>
</organism>
<dbReference type="GO" id="GO:0016705">
    <property type="term" value="F:oxidoreductase activity, acting on paired donors, with incorporation or reduction of molecular oxygen"/>
    <property type="evidence" value="ECO:0007669"/>
    <property type="project" value="InterPro"/>
</dbReference>
<comment type="caution">
    <text evidence="10">The sequence shown here is derived from an EMBL/GenBank/DDBJ whole genome shotgun (WGS) entry which is preliminary data.</text>
</comment>
<dbReference type="EMBL" id="JACTNZ010000013">
    <property type="protein sequence ID" value="KAG5514977.1"/>
    <property type="molecule type" value="Genomic_DNA"/>
</dbReference>
<dbReference type="GO" id="GO:0004497">
    <property type="term" value="F:monooxygenase activity"/>
    <property type="evidence" value="ECO:0007669"/>
    <property type="project" value="UniProtKB-KW"/>
</dbReference>
<evidence type="ECO:0000256" key="2">
    <source>
        <dbReference type="ARBA" id="ARBA00010617"/>
    </source>
</evidence>
<dbReference type="FunFam" id="1.10.630.10:FF:000011">
    <property type="entry name" value="Cytochrome P450 83B1"/>
    <property type="match status" value="1"/>
</dbReference>
<keyword evidence="4 8" id="KW-0479">Metal-binding</keyword>
<reference evidence="10 11" key="1">
    <citation type="submission" date="2020-08" db="EMBL/GenBank/DDBJ databases">
        <title>Plant Genome Project.</title>
        <authorList>
            <person name="Zhang R.-G."/>
        </authorList>
    </citation>
    <scope>NUCLEOTIDE SEQUENCE [LARGE SCALE GENOMIC DNA]</scope>
    <source>
        <strain evidence="10">WSP0</strain>
        <tissue evidence="10">Leaf</tissue>
    </source>
</reference>
<dbReference type="PROSITE" id="PS00086">
    <property type="entry name" value="CYTOCHROME_P450"/>
    <property type="match status" value="1"/>
</dbReference>
<dbReference type="InterPro" id="IPR001128">
    <property type="entry name" value="Cyt_P450"/>
</dbReference>
<evidence type="ECO:0000313" key="10">
    <source>
        <dbReference type="EMBL" id="KAG5514977.1"/>
    </source>
</evidence>
<comment type="cofactor">
    <cofactor evidence="1 8">
        <name>heme</name>
        <dbReference type="ChEBI" id="CHEBI:30413"/>
    </cofactor>
</comment>
<dbReference type="PANTHER" id="PTHR47955">
    <property type="entry name" value="CYTOCHROME P450 FAMILY 71 PROTEIN"/>
    <property type="match status" value="1"/>
</dbReference>
<dbReference type="Gene3D" id="1.10.630.10">
    <property type="entry name" value="Cytochrome P450"/>
    <property type="match status" value="1"/>
</dbReference>
<dbReference type="AlphaFoldDB" id="A0AAV6HQS1"/>
<keyword evidence="3 8" id="KW-0349">Heme</keyword>
<evidence type="ECO:0000256" key="1">
    <source>
        <dbReference type="ARBA" id="ARBA00001971"/>
    </source>
</evidence>
<feature type="binding site" description="axial binding residue" evidence="8">
    <location>
        <position position="446"/>
    </location>
    <ligand>
        <name>heme</name>
        <dbReference type="ChEBI" id="CHEBI:30413"/>
    </ligand>
    <ligandPart>
        <name>Fe</name>
        <dbReference type="ChEBI" id="CHEBI:18248"/>
    </ligandPart>
</feature>
<dbReference type="PRINTS" id="PR00463">
    <property type="entry name" value="EP450I"/>
</dbReference>
<dbReference type="GO" id="GO:0020037">
    <property type="term" value="F:heme binding"/>
    <property type="evidence" value="ECO:0007669"/>
    <property type="project" value="InterPro"/>
</dbReference>
<dbReference type="EMBL" id="JACTNZ010000013">
    <property type="protein sequence ID" value="KAG5514976.1"/>
    <property type="molecule type" value="Genomic_DNA"/>
</dbReference>
<evidence type="ECO:0000256" key="4">
    <source>
        <dbReference type="ARBA" id="ARBA00022723"/>
    </source>
</evidence>
<name>A0AAV6HQS1_9ERIC</name>